<accession>A0A1M6DTG9</accession>
<sequence length="181" mass="19599">MQKFFKLTSMAMIVLAMLLLSAGCLAENATSSNQGAAKLNKFPDFKTVDLAGNVVTQDIFKSKKVTVVNIWGTFCPPCIGEMPELGKWAGQMPADAQIIGIVCDARDKNDKETIDEAKKITANANAKFVNIVPDEGIMSYLDSVDAVPTTIFVDSDGNIIGETVVGADVAKYKELLKRYLK</sequence>
<keyword evidence="1" id="KW-0732">Signal</keyword>
<feature type="chain" id="PRO_5038332099" evidence="1">
    <location>
        <begin position="27"/>
        <end position="181"/>
    </location>
</feature>
<gene>
    <name evidence="3" type="ORF">SAMN02745671_01606</name>
</gene>
<protein>
    <submittedName>
        <fullName evidence="3">Thiol-disulfide isomerase or thioredoxin</fullName>
    </submittedName>
</protein>
<dbReference type="PANTHER" id="PTHR42852">
    <property type="entry name" value="THIOL:DISULFIDE INTERCHANGE PROTEIN DSBE"/>
    <property type="match status" value="1"/>
</dbReference>
<proteinExistence type="predicted"/>
<name>A0A1M6DTG9_9FIRM</name>
<dbReference type="AlphaFoldDB" id="A0A1M6DTG9"/>
<reference evidence="3 4" key="1">
    <citation type="submission" date="2016-11" db="EMBL/GenBank/DDBJ databases">
        <authorList>
            <person name="Jaros S."/>
            <person name="Januszkiewicz K."/>
            <person name="Wedrychowicz H."/>
        </authorList>
    </citation>
    <scope>NUCLEOTIDE SEQUENCE [LARGE SCALE GENOMIC DNA]</scope>
    <source>
        <strain evidence="3 4">DSM 3074</strain>
    </source>
</reference>
<dbReference type="Gene3D" id="3.40.30.10">
    <property type="entry name" value="Glutaredoxin"/>
    <property type="match status" value="1"/>
</dbReference>
<dbReference type="GO" id="GO:0016853">
    <property type="term" value="F:isomerase activity"/>
    <property type="evidence" value="ECO:0007669"/>
    <property type="project" value="UniProtKB-KW"/>
</dbReference>
<feature type="signal peptide" evidence="1">
    <location>
        <begin position="1"/>
        <end position="26"/>
    </location>
</feature>
<dbReference type="EMBL" id="FQYW01000012">
    <property type="protein sequence ID" value="SHI76430.1"/>
    <property type="molecule type" value="Genomic_DNA"/>
</dbReference>
<evidence type="ECO:0000313" key="3">
    <source>
        <dbReference type="EMBL" id="SHI76430.1"/>
    </source>
</evidence>
<evidence type="ECO:0000259" key="2">
    <source>
        <dbReference type="PROSITE" id="PS51352"/>
    </source>
</evidence>
<dbReference type="InterPro" id="IPR050553">
    <property type="entry name" value="Thioredoxin_ResA/DsbE_sf"/>
</dbReference>
<dbReference type="InterPro" id="IPR013740">
    <property type="entry name" value="Redoxin"/>
</dbReference>
<dbReference type="CDD" id="cd02966">
    <property type="entry name" value="TlpA_like_family"/>
    <property type="match status" value="1"/>
</dbReference>
<dbReference type="RefSeq" id="WP_052212532.1">
    <property type="nucleotide sequence ID" value="NZ_FQYW01000012.1"/>
</dbReference>
<dbReference type="SUPFAM" id="SSF52833">
    <property type="entry name" value="Thioredoxin-like"/>
    <property type="match status" value="1"/>
</dbReference>
<dbReference type="OrthoDB" id="9809733at2"/>
<dbReference type="PANTHER" id="PTHR42852:SF13">
    <property type="entry name" value="PROTEIN DIPZ"/>
    <property type="match status" value="1"/>
</dbReference>
<dbReference type="InterPro" id="IPR036249">
    <property type="entry name" value="Thioredoxin-like_sf"/>
</dbReference>
<feature type="domain" description="Thioredoxin" evidence="2">
    <location>
        <begin position="36"/>
        <end position="181"/>
    </location>
</feature>
<organism evidence="3 4">
    <name type="scientific">Anaerovibrio lipolyticus DSM 3074</name>
    <dbReference type="NCBI Taxonomy" id="1120997"/>
    <lineage>
        <taxon>Bacteria</taxon>
        <taxon>Bacillati</taxon>
        <taxon>Bacillota</taxon>
        <taxon>Negativicutes</taxon>
        <taxon>Selenomonadales</taxon>
        <taxon>Selenomonadaceae</taxon>
        <taxon>Anaerovibrio</taxon>
    </lineage>
</organism>
<evidence type="ECO:0000256" key="1">
    <source>
        <dbReference type="SAM" id="SignalP"/>
    </source>
</evidence>
<dbReference type="PROSITE" id="PS51257">
    <property type="entry name" value="PROKAR_LIPOPROTEIN"/>
    <property type="match status" value="1"/>
</dbReference>
<dbReference type="GO" id="GO:0016491">
    <property type="term" value="F:oxidoreductase activity"/>
    <property type="evidence" value="ECO:0007669"/>
    <property type="project" value="InterPro"/>
</dbReference>
<keyword evidence="3" id="KW-0413">Isomerase</keyword>
<dbReference type="PROSITE" id="PS51352">
    <property type="entry name" value="THIOREDOXIN_2"/>
    <property type="match status" value="1"/>
</dbReference>
<dbReference type="Proteomes" id="UP000191240">
    <property type="component" value="Unassembled WGS sequence"/>
</dbReference>
<dbReference type="Pfam" id="PF08534">
    <property type="entry name" value="Redoxin"/>
    <property type="match status" value="1"/>
</dbReference>
<dbReference type="InterPro" id="IPR013766">
    <property type="entry name" value="Thioredoxin_domain"/>
</dbReference>
<evidence type="ECO:0000313" key="4">
    <source>
        <dbReference type="Proteomes" id="UP000191240"/>
    </source>
</evidence>